<dbReference type="RefSeq" id="WP_026937263.1">
    <property type="nucleotide sequence ID" value="NZ_CP028426.1"/>
</dbReference>
<evidence type="ECO:0000313" key="2">
    <source>
        <dbReference type="EMBL" id="MDJ1372062.1"/>
    </source>
</evidence>
<feature type="transmembrane region" description="Helical" evidence="1">
    <location>
        <begin position="86"/>
        <end position="103"/>
    </location>
</feature>
<comment type="caution">
    <text evidence="2">The sequence shown here is derived from an EMBL/GenBank/DDBJ whole genome shotgun (WGS) entry which is preliminary data.</text>
</comment>
<dbReference type="EMBL" id="PXVD01000019">
    <property type="protein sequence ID" value="MDJ1372062.1"/>
    <property type="molecule type" value="Genomic_DNA"/>
</dbReference>
<feature type="transmembrane region" description="Helical" evidence="1">
    <location>
        <begin position="299"/>
        <end position="321"/>
    </location>
</feature>
<evidence type="ECO:0000313" key="3">
    <source>
        <dbReference type="Proteomes" id="UP001170379"/>
    </source>
</evidence>
<dbReference type="Proteomes" id="UP001170379">
    <property type="component" value="Unassembled WGS sequence"/>
</dbReference>
<feature type="transmembrane region" description="Helical" evidence="1">
    <location>
        <begin position="389"/>
        <end position="415"/>
    </location>
</feature>
<keyword evidence="1" id="KW-0472">Membrane</keyword>
<reference evidence="2" key="1">
    <citation type="submission" date="2018-03" db="EMBL/GenBank/DDBJ databases">
        <authorList>
            <person name="Nunes O.C."/>
            <person name="Lopes A.R."/>
            <person name="Froufe H."/>
            <person name="Munoz-Merida A."/>
            <person name="Barroso C."/>
            <person name="Egas C."/>
        </authorList>
    </citation>
    <scope>NUCLEOTIDE SEQUENCE</scope>
    <source>
        <strain evidence="2">ON4</strain>
    </source>
</reference>
<feature type="transmembrane region" description="Helical" evidence="1">
    <location>
        <begin position="123"/>
        <end position="142"/>
    </location>
</feature>
<keyword evidence="1" id="KW-1133">Transmembrane helix</keyword>
<name>A0ABT7CA78_9MICO</name>
<feature type="transmembrane region" description="Helical" evidence="1">
    <location>
        <begin position="192"/>
        <end position="210"/>
    </location>
</feature>
<organism evidence="2 3">
    <name type="scientific">Gulosibacter molinativorax</name>
    <dbReference type="NCBI Taxonomy" id="256821"/>
    <lineage>
        <taxon>Bacteria</taxon>
        <taxon>Bacillati</taxon>
        <taxon>Actinomycetota</taxon>
        <taxon>Actinomycetes</taxon>
        <taxon>Micrococcales</taxon>
        <taxon>Microbacteriaceae</taxon>
        <taxon>Gulosibacter</taxon>
    </lineage>
</organism>
<accession>A0ABT7CA78</accession>
<sequence>MNRPFAGTGALIRFNLRLDRVRILIWTLAIGLGVWASVVALDEAYPTPESLAARGQLMDNPATVIMTGPAFSLDHYTFGAMVANELYLYVLIPAAIMSILLTVRHTRADEESGRLELVRALPVGHFAHSTAAIVTVAIANVLVGGATAGALIASNMAAPDSLAFGLGTALTGMVFASIAMTAAQVTEHARNVTGVASGALAVAFLVRGIGDALETGGSWLSWFSPFAWAQQTKVYVDLRWWPLAVSVAVIVVLFAVSFSLARRRDLGAGLRAPRPGRARATRYLLQPWGLADHLIRGTWIVTTLGIMFFGVAMGTLVSNIGDMLDANPSLRDWVALSGTDLSGEFAGLILQYVLLAPIIVATSSVLRMRQEEGSGRLAQLLVAGRSRSGFLASWLGTVLVYTVISTVLLGISVGAGVAIGTREPDRIDDLQLASLTYLPAILLIASVAVALYGLIPRFASLAWALVTWVVIVLFLGGLLKLPDWAMNISPLTNTPAYPTDGFDALPLFIMGGITAVLVVVGFLGFRSRDLHA</sequence>
<keyword evidence="1" id="KW-0812">Transmembrane</keyword>
<evidence type="ECO:0000256" key="1">
    <source>
        <dbReference type="SAM" id="Phobius"/>
    </source>
</evidence>
<feature type="transmembrane region" description="Helical" evidence="1">
    <location>
        <begin position="349"/>
        <end position="368"/>
    </location>
</feature>
<protein>
    <submittedName>
        <fullName evidence="2">Polyketide antibiotic transporter</fullName>
    </submittedName>
</protein>
<gene>
    <name evidence="2" type="ORF">C7K25_11895</name>
</gene>
<feature type="transmembrane region" description="Helical" evidence="1">
    <location>
        <begin position="240"/>
        <end position="261"/>
    </location>
</feature>
<feature type="transmembrane region" description="Helical" evidence="1">
    <location>
        <begin position="461"/>
        <end position="479"/>
    </location>
</feature>
<feature type="transmembrane region" description="Helical" evidence="1">
    <location>
        <begin position="21"/>
        <end position="41"/>
    </location>
</feature>
<keyword evidence="3" id="KW-1185">Reference proteome</keyword>
<feature type="transmembrane region" description="Helical" evidence="1">
    <location>
        <begin position="504"/>
        <end position="525"/>
    </location>
</feature>
<reference evidence="2" key="2">
    <citation type="journal article" date="2022" name="Sci. Rep.">
        <title>In silico prediction of the enzymes involved in the degradation of the herbicide molinate by Gulosibacter molinativorax ON4T.</title>
        <authorList>
            <person name="Lopes A.R."/>
            <person name="Bunin E."/>
            <person name="Viana A.T."/>
            <person name="Froufe H."/>
            <person name="Munoz-Merida A."/>
            <person name="Pinho D."/>
            <person name="Figueiredo J."/>
            <person name="Barroso C."/>
            <person name="Vaz-Moreira I."/>
            <person name="Bellanger X."/>
            <person name="Egas C."/>
            <person name="Nunes O.C."/>
        </authorList>
    </citation>
    <scope>NUCLEOTIDE SEQUENCE</scope>
    <source>
        <strain evidence="2">ON4</strain>
    </source>
</reference>
<proteinExistence type="predicted"/>
<feature type="transmembrane region" description="Helical" evidence="1">
    <location>
        <begin position="435"/>
        <end position="454"/>
    </location>
</feature>
<feature type="transmembrane region" description="Helical" evidence="1">
    <location>
        <begin position="162"/>
        <end position="180"/>
    </location>
</feature>